<evidence type="ECO:0000313" key="6">
    <source>
        <dbReference type="Proteomes" id="UP000005239"/>
    </source>
</evidence>
<dbReference type="InterPro" id="IPR039865">
    <property type="entry name" value="PPP2R3C"/>
</dbReference>
<dbReference type="PANTHER" id="PTHR12085:SF3">
    <property type="entry name" value="SERINE_THREONINE-PROTEIN PHOSPHATASE 2A REGULATORY SUBUNIT B'' SUBUNIT GAMMA"/>
    <property type="match status" value="1"/>
</dbReference>
<evidence type="ECO:0000256" key="2">
    <source>
        <dbReference type="ARBA" id="ARBA00022490"/>
    </source>
</evidence>
<dbReference type="InterPro" id="IPR011992">
    <property type="entry name" value="EF-hand-dom_pair"/>
</dbReference>
<dbReference type="GO" id="GO:0005509">
    <property type="term" value="F:calcium ion binding"/>
    <property type="evidence" value="ECO:0007669"/>
    <property type="project" value="InterPro"/>
</dbReference>
<keyword evidence="3" id="KW-0106">Calcium</keyword>
<evidence type="ECO:0000313" key="5">
    <source>
        <dbReference type="EnsemblMetazoa" id="PPA46673b.1"/>
    </source>
</evidence>
<dbReference type="SUPFAM" id="SSF47473">
    <property type="entry name" value="EF-hand"/>
    <property type="match status" value="2"/>
</dbReference>
<comment type="subcellular location">
    <subcellularLocation>
        <location evidence="1">Cytoplasm</location>
    </subcellularLocation>
</comment>
<dbReference type="PANTHER" id="PTHR12085">
    <property type="entry name" value="SERINE/THREONINE-PROTEIN PHOSPHATASE 2A REGULATORY SUBUNIT B'' SUBUNIT GAMMA"/>
    <property type="match status" value="1"/>
</dbReference>
<dbReference type="Proteomes" id="UP000005239">
    <property type="component" value="Unassembled WGS sequence"/>
</dbReference>
<keyword evidence="2" id="KW-0963">Cytoplasm</keyword>
<evidence type="ECO:0000256" key="1">
    <source>
        <dbReference type="ARBA" id="ARBA00004496"/>
    </source>
</evidence>
<feature type="domain" description="EF-hand" evidence="4">
    <location>
        <begin position="261"/>
        <end position="296"/>
    </location>
</feature>
<evidence type="ECO:0000259" key="4">
    <source>
        <dbReference type="PROSITE" id="PS50222"/>
    </source>
</evidence>
<dbReference type="SMART" id="SM00054">
    <property type="entry name" value="EFh"/>
    <property type="match status" value="2"/>
</dbReference>
<organism evidence="5 6">
    <name type="scientific">Pristionchus pacificus</name>
    <name type="common">Parasitic nematode worm</name>
    <dbReference type="NCBI Taxonomy" id="54126"/>
    <lineage>
        <taxon>Eukaryota</taxon>
        <taxon>Metazoa</taxon>
        <taxon>Ecdysozoa</taxon>
        <taxon>Nematoda</taxon>
        <taxon>Chromadorea</taxon>
        <taxon>Rhabditida</taxon>
        <taxon>Rhabditina</taxon>
        <taxon>Diplogasteromorpha</taxon>
        <taxon>Diplogasteroidea</taxon>
        <taxon>Neodiplogasteridae</taxon>
        <taxon>Pristionchus</taxon>
    </lineage>
</organism>
<gene>
    <name evidence="5" type="primary">WBGene00304452</name>
</gene>
<dbReference type="GO" id="GO:0005737">
    <property type="term" value="C:cytoplasm"/>
    <property type="evidence" value="ECO:0007669"/>
    <property type="project" value="UniProtKB-SubCell"/>
</dbReference>
<sequence length="435" mass="51076">MESFSEQFATLCTDENVRRIKKMVEMSGDRDEKEIPIVMEGTSKDEFIEEIKIEAHQRKFHKMKDMQGTEEHLDTLSNLFHDYVSYPIVDSRYLISYTNYCKVREQCPIQFREFLSDRLFEAFRADQKDYLSRVDVKKLMMYCHKRTLANHNLLLLAAYARPGLPYLTYEEFTDFLTQEIVPSIPALMLGSRKTDDGMPAYLLDPTYFTCFVEKKVQFLLDPLFTQKIRIIDLLATGVMDSLIDQFDEEKASDETNKFSITSCENVLTIFRELDRDGNGLLSYKELLRYKETKYSPLFIFNVFLTEKSFDDGQIDFTGFLNFYNAVENKKLIQSMRWIFRVLDEESKGYLTRKEIKDYVESLMAIVRVMLPSIEARVDDVVDEVFDICRPIDPTKITIKDVIDCGKGWTVLGMITNVDDYYLYETREDPQQDPDQ</sequence>
<accession>A0A8R1V2Z2</accession>
<dbReference type="PROSITE" id="PS00018">
    <property type="entry name" value="EF_HAND_1"/>
    <property type="match status" value="1"/>
</dbReference>
<feature type="domain" description="EF-hand" evidence="4">
    <location>
        <begin position="330"/>
        <end position="365"/>
    </location>
</feature>
<keyword evidence="6" id="KW-1185">Reference proteome</keyword>
<name>A0A8R1V2Z2_PRIPA</name>
<protein>
    <recommendedName>
        <fullName evidence="4">EF-hand domain-containing protein</fullName>
    </recommendedName>
</protein>
<dbReference type="AlphaFoldDB" id="A0A8R1V2Z2"/>
<dbReference type="InterPro" id="IPR002048">
    <property type="entry name" value="EF_hand_dom"/>
</dbReference>
<dbReference type="InterPro" id="IPR018247">
    <property type="entry name" value="EF_Hand_1_Ca_BS"/>
</dbReference>
<dbReference type="Pfam" id="PF13833">
    <property type="entry name" value="EF-hand_8"/>
    <property type="match status" value="1"/>
</dbReference>
<evidence type="ECO:0000256" key="3">
    <source>
        <dbReference type="ARBA" id="ARBA00022837"/>
    </source>
</evidence>
<dbReference type="EnsemblMetazoa" id="PPA46673b.1">
    <property type="protein sequence ID" value="PPA46673b.1"/>
    <property type="gene ID" value="WBGene00304452"/>
</dbReference>
<dbReference type="FunFam" id="1.10.238.10:FF:000878">
    <property type="entry name" value="Serine/threonine protein phosphatase 2A regulatory subunit B'' subunit alpha, putative"/>
    <property type="match status" value="1"/>
</dbReference>
<dbReference type="GO" id="GO:0035303">
    <property type="term" value="P:regulation of dephosphorylation"/>
    <property type="evidence" value="ECO:0007669"/>
    <property type="project" value="InterPro"/>
</dbReference>
<dbReference type="PROSITE" id="PS50222">
    <property type="entry name" value="EF_HAND_2"/>
    <property type="match status" value="2"/>
</dbReference>
<reference evidence="5" key="2">
    <citation type="submission" date="2022-06" db="UniProtKB">
        <authorList>
            <consortium name="EnsemblMetazoa"/>
        </authorList>
    </citation>
    <scope>IDENTIFICATION</scope>
    <source>
        <strain evidence="5">PS312</strain>
    </source>
</reference>
<proteinExistence type="predicted"/>
<reference evidence="6" key="1">
    <citation type="journal article" date="2008" name="Nat. Genet.">
        <title>The Pristionchus pacificus genome provides a unique perspective on nematode lifestyle and parasitism.</title>
        <authorList>
            <person name="Dieterich C."/>
            <person name="Clifton S.W."/>
            <person name="Schuster L.N."/>
            <person name="Chinwalla A."/>
            <person name="Delehaunty K."/>
            <person name="Dinkelacker I."/>
            <person name="Fulton L."/>
            <person name="Fulton R."/>
            <person name="Godfrey J."/>
            <person name="Minx P."/>
            <person name="Mitreva M."/>
            <person name="Roeseler W."/>
            <person name="Tian H."/>
            <person name="Witte H."/>
            <person name="Yang S.P."/>
            <person name="Wilson R.K."/>
            <person name="Sommer R.J."/>
        </authorList>
    </citation>
    <scope>NUCLEOTIDE SEQUENCE [LARGE SCALE GENOMIC DNA]</scope>
    <source>
        <strain evidence="6">PS312</strain>
    </source>
</reference>
<dbReference type="Gene3D" id="1.10.238.10">
    <property type="entry name" value="EF-hand"/>
    <property type="match status" value="1"/>
</dbReference>